<name>A0A917D7V2_9HYPH</name>
<dbReference type="EMBL" id="BMJJ01000001">
    <property type="protein sequence ID" value="GGD05087.1"/>
    <property type="molecule type" value="Genomic_DNA"/>
</dbReference>
<dbReference type="RefSeq" id="WP_188848958.1">
    <property type="nucleotide sequence ID" value="NZ_BMJJ01000001.1"/>
</dbReference>
<gene>
    <name evidence="1" type="ORF">GCM10011335_04950</name>
</gene>
<evidence type="ECO:0000313" key="2">
    <source>
        <dbReference type="Proteomes" id="UP000613160"/>
    </source>
</evidence>
<accession>A0A917D7V2</accession>
<sequence length="99" mass="10837">MVRISVALPELDAITAGRKLLARELEKQTVLPNDGDLGEVLTSHRSHLGLSADTISDLSDRIGDAPIEQMVGVVSTWSDDEVWELTRTKTAEPLRMVQA</sequence>
<dbReference type="AlphaFoldDB" id="A0A917D7V2"/>
<comment type="caution">
    <text evidence="1">The sequence shown here is derived from an EMBL/GenBank/DDBJ whole genome shotgun (WGS) entry which is preliminary data.</text>
</comment>
<organism evidence="1 2">
    <name type="scientific">Aureimonas glaciei</name>
    <dbReference type="NCBI Taxonomy" id="1776957"/>
    <lineage>
        <taxon>Bacteria</taxon>
        <taxon>Pseudomonadati</taxon>
        <taxon>Pseudomonadota</taxon>
        <taxon>Alphaproteobacteria</taxon>
        <taxon>Hyphomicrobiales</taxon>
        <taxon>Aurantimonadaceae</taxon>
        <taxon>Aureimonas</taxon>
    </lineage>
</organism>
<reference evidence="1" key="2">
    <citation type="submission" date="2020-09" db="EMBL/GenBank/DDBJ databases">
        <authorList>
            <person name="Sun Q."/>
            <person name="Zhou Y."/>
        </authorList>
    </citation>
    <scope>NUCLEOTIDE SEQUENCE</scope>
    <source>
        <strain evidence="1">CGMCC 1.15493</strain>
    </source>
</reference>
<evidence type="ECO:0000313" key="1">
    <source>
        <dbReference type="EMBL" id="GGD05087.1"/>
    </source>
</evidence>
<dbReference type="Proteomes" id="UP000613160">
    <property type="component" value="Unassembled WGS sequence"/>
</dbReference>
<reference evidence="1" key="1">
    <citation type="journal article" date="2014" name="Int. J. Syst. Evol. Microbiol.">
        <title>Complete genome sequence of Corynebacterium casei LMG S-19264T (=DSM 44701T), isolated from a smear-ripened cheese.</title>
        <authorList>
            <consortium name="US DOE Joint Genome Institute (JGI-PGF)"/>
            <person name="Walter F."/>
            <person name="Albersmeier A."/>
            <person name="Kalinowski J."/>
            <person name="Ruckert C."/>
        </authorList>
    </citation>
    <scope>NUCLEOTIDE SEQUENCE</scope>
    <source>
        <strain evidence="1">CGMCC 1.15493</strain>
    </source>
</reference>
<protein>
    <submittedName>
        <fullName evidence="1">Uncharacterized protein</fullName>
    </submittedName>
</protein>
<keyword evidence="2" id="KW-1185">Reference proteome</keyword>
<proteinExistence type="predicted"/>